<name>A0A1G1YH62_9BACT</name>
<dbReference type="SUPFAM" id="SSF89447">
    <property type="entry name" value="AbrB/MazE/MraZ-like"/>
    <property type="match status" value="1"/>
</dbReference>
<dbReference type="NCBIfam" id="TIGR01439">
    <property type="entry name" value="lp_hng_hel_AbrB"/>
    <property type="match status" value="1"/>
</dbReference>
<gene>
    <name evidence="2" type="ORF">A3A02_02305</name>
</gene>
<dbReference type="EMBL" id="MHIM01000032">
    <property type="protein sequence ID" value="OGY51703.1"/>
    <property type="molecule type" value="Genomic_DNA"/>
</dbReference>
<dbReference type="SMART" id="SM00966">
    <property type="entry name" value="SpoVT_AbrB"/>
    <property type="match status" value="1"/>
</dbReference>
<reference evidence="2 3" key="1">
    <citation type="journal article" date="2016" name="Nat. Commun.">
        <title>Thousands of microbial genomes shed light on interconnected biogeochemical processes in an aquifer system.</title>
        <authorList>
            <person name="Anantharaman K."/>
            <person name="Brown C.T."/>
            <person name="Hug L.A."/>
            <person name="Sharon I."/>
            <person name="Castelle C.J."/>
            <person name="Probst A.J."/>
            <person name="Thomas B.C."/>
            <person name="Singh A."/>
            <person name="Wilkins M.J."/>
            <person name="Karaoz U."/>
            <person name="Brodie E.L."/>
            <person name="Williams K.H."/>
            <person name="Hubbard S.S."/>
            <person name="Banfield J.F."/>
        </authorList>
    </citation>
    <scope>NUCLEOTIDE SEQUENCE [LARGE SCALE GENOMIC DNA]</scope>
</reference>
<dbReference type="Gene3D" id="2.10.260.10">
    <property type="match status" value="1"/>
</dbReference>
<organism evidence="2 3">
    <name type="scientific">Candidatus Buchananbacteria bacterium RIFCSPLOWO2_01_FULL_39_33</name>
    <dbReference type="NCBI Taxonomy" id="1797543"/>
    <lineage>
        <taxon>Bacteria</taxon>
        <taxon>Candidatus Buchananiibacteriota</taxon>
    </lineage>
</organism>
<dbReference type="AlphaFoldDB" id="A0A1G1YH62"/>
<sequence length="83" mass="9519">MPKQKNQSHQKRFYGTANLGEKGQVVIPNDARKDMKLKKGDRLLVFGMGEDMIAFIKLSQIEKIASRLSEKLKMIDDIIKKTK</sequence>
<dbReference type="InterPro" id="IPR037914">
    <property type="entry name" value="SpoVT-AbrB_sf"/>
</dbReference>
<evidence type="ECO:0000313" key="2">
    <source>
        <dbReference type="EMBL" id="OGY51703.1"/>
    </source>
</evidence>
<feature type="domain" description="SpoVT-AbrB" evidence="1">
    <location>
        <begin position="17"/>
        <end position="63"/>
    </location>
</feature>
<accession>A0A1G1YH62</accession>
<evidence type="ECO:0000313" key="3">
    <source>
        <dbReference type="Proteomes" id="UP000177376"/>
    </source>
</evidence>
<comment type="caution">
    <text evidence="2">The sequence shown here is derived from an EMBL/GenBank/DDBJ whole genome shotgun (WGS) entry which is preliminary data.</text>
</comment>
<dbReference type="InterPro" id="IPR007159">
    <property type="entry name" value="SpoVT-AbrB_dom"/>
</dbReference>
<proteinExistence type="predicted"/>
<evidence type="ECO:0000259" key="1">
    <source>
        <dbReference type="SMART" id="SM00966"/>
    </source>
</evidence>
<protein>
    <recommendedName>
        <fullName evidence="1">SpoVT-AbrB domain-containing protein</fullName>
    </recommendedName>
</protein>
<dbReference type="Proteomes" id="UP000177376">
    <property type="component" value="Unassembled WGS sequence"/>
</dbReference>
<dbReference type="GO" id="GO:0003677">
    <property type="term" value="F:DNA binding"/>
    <property type="evidence" value="ECO:0007669"/>
    <property type="project" value="InterPro"/>
</dbReference>